<reference evidence="3" key="1">
    <citation type="journal article" date="2019" name="Plant Biotechnol. J.">
        <title>Genome sequencing of the Australian wild diploid species Gossypium australe highlights disease resistance and delayed gland morphogenesis.</title>
        <authorList>
            <person name="Cai Y."/>
            <person name="Cai X."/>
            <person name="Wang Q."/>
            <person name="Wang P."/>
            <person name="Zhang Y."/>
            <person name="Cai C."/>
            <person name="Xu Y."/>
            <person name="Wang K."/>
            <person name="Zhou Z."/>
            <person name="Wang C."/>
            <person name="Geng S."/>
            <person name="Li B."/>
            <person name="Dong Q."/>
            <person name="Hou Y."/>
            <person name="Wang H."/>
            <person name="Ai P."/>
            <person name="Liu Z."/>
            <person name="Yi F."/>
            <person name="Sun M."/>
            <person name="An G."/>
            <person name="Cheng J."/>
            <person name="Zhang Y."/>
            <person name="Shi Q."/>
            <person name="Xie Y."/>
            <person name="Shi X."/>
            <person name="Chang Y."/>
            <person name="Huang F."/>
            <person name="Chen Y."/>
            <person name="Hong S."/>
            <person name="Mi L."/>
            <person name="Sun Q."/>
            <person name="Zhang L."/>
            <person name="Zhou B."/>
            <person name="Peng R."/>
            <person name="Zhang X."/>
            <person name="Liu F."/>
        </authorList>
    </citation>
    <scope>NUCLEOTIDE SEQUENCE [LARGE SCALE GENOMIC DNA]</scope>
    <source>
        <strain evidence="3">cv. PA1801</strain>
    </source>
</reference>
<protein>
    <submittedName>
        <fullName evidence="2">Retrotransposon gag protein</fullName>
    </submittedName>
</protein>
<organism evidence="2 3">
    <name type="scientific">Gossypium australe</name>
    <dbReference type="NCBI Taxonomy" id="47621"/>
    <lineage>
        <taxon>Eukaryota</taxon>
        <taxon>Viridiplantae</taxon>
        <taxon>Streptophyta</taxon>
        <taxon>Embryophyta</taxon>
        <taxon>Tracheophyta</taxon>
        <taxon>Spermatophyta</taxon>
        <taxon>Magnoliopsida</taxon>
        <taxon>eudicotyledons</taxon>
        <taxon>Gunneridae</taxon>
        <taxon>Pentapetalae</taxon>
        <taxon>rosids</taxon>
        <taxon>malvids</taxon>
        <taxon>Malvales</taxon>
        <taxon>Malvaceae</taxon>
        <taxon>Malvoideae</taxon>
        <taxon>Gossypium</taxon>
    </lineage>
</organism>
<sequence length="197" mass="21995">MKNLQDHFGFGQFGNPMKELVNLKQQGTVEKYQDIDLKTEIGHYFDLFERAKLIEAFQLAKKIEVLLACPAKKSPTYSSNSPRLMLNPSIISGYSSSPTRYVSTSQSVSNASVNKSGAQSIPPAVMAERKQKSLCFWCGAKYHTGHKCFLWEPLSDSEAEKFQECSEKLEEGNSEEEPSKSPVISLHALNGLQCHNT</sequence>
<feature type="region of interest" description="Disordered" evidence="1">
    <location>
        <begin position="163"/>
        <end position="182"/>
    </location>
</feature>
<evidence type="ECO:0000256" key="1">
    <source>
        <dbReference type="SAM" id="MobiDB-lite"/>
    </source>
</evidence>
<evidence type="ECO:0000313" key="3">
    <source>
        <dbReference type="Proteomes" id="UP000325315"/>
    </source>
</evidence>
<evidence type="ECO:0000313" key="2">
    <source>
        <dbReference type="EMBL" id="KAA3476891.1"/>
    </source>
</evidence>
<accession>A0A5B6W5I5</accession>
<gene>
    <name evidence="2" type="ORF">EPI10_010823</name>
</gene>
<name>A0A5B6W5I5_9ROSI</name>
<comment type="caution">
    <text evidence="2">The sequence shown here is derived from an EMBL/GenBank/DDBJ whole genome shotgun (WGS) entry which is preliminary data.</text>
</comment>
<proteinExistence type="predicted"/>
<dbReference type="AlphaFoldDB" id="A0A5B6W5I5"/>
<dbReference type="EMBL" id="SMMG02000004">
    <property type="protein sequence ID" value="KAA3476891.1"/>
    <property type="molecule type" value="Genomic_DNA"/>
</dbReference>
<dbReference type="OrthoDB" id="10057496at2759"/>
<dbReference type="Proteomes" id="UP000325315">
    <property type="component" value="Unassembled WGS sequence"/>
</dbReference>
<keyword evidence="3" id="KW-1185">Reference proteome</keyword>